<feature type="transmembrane region" description="Helical" evidence="5">
    <location>
        <begin position="338"/>
        <end position="358"/>
    </location>
</feature>
<evidence type="ECO:0000313" key="9">
    <source>
        <dbReference type="Proteomes" id="UP000580654"/>
    </source>
</evidence>
<sequence length="708" mass="72736">MSTATSSMPGRRGLSIRASLLGAVTALSVLAAGAFGWLVARDTAALHEAEAAREADQGANRFAAGLFEVLMERLATNNALQAPAPAGPEVLREIEARRAAVAANFAPGLETLAAQDFPNRDALLGKLRAALDRADDFRRRADAALRLPREQRDEALRRDFIPTISASVEAALAVWFPASHAVAASDPVLARLAVVKEIGWRLRDVAGAERSNVSSAMSAGQPVAPDRVAQNATIRARVDLLWNMLGNLANETDPATHAALVEAVATAKREYFTGFRNLADEMVRAGAVMGSYPMEPARFVETTTAQLGTLLQVMHAAGRASEARATAIVAEERGRVSLALALLALALAVAAGTGWIVLRRVTGPLSALADATDRLAAGELETELPATGRADEVGRLASALLVLRDASRQARALEQEAAALRARGEGERRQAQLALAEEVERSLGGVAASLVASAAVMRRSSGTVSENAQHTAAQAGAAAIGAGEASGNVGAVAAAAEEMAASVGEITRQVGEAASVAQRAAAEASASDATIRGLSEAAQRIGDVVRLIGDIAGQTNLLALNATIEAARAGEAGKGFAVVASEVKSLASQTAKATEEISRQIAEMQTVTGSAVEAIRGIGATVDRSSEIAAAIAGAVEQQGATTQEIARNVAQAARGTSEVSDAVVQLGQGAEKTTAAASELHGAAEEVSRQGEALRDAVGSLAARLRA</sequence>
<evidence type="ECO:0000256" key="3">
    <source>
        <dbReference type="PROSITE-ProRule" id="PRU00284"/>
    </source>
</evidence>
<keyword evidence="5" id="KW-0472">Membrane</keyword>
<keyword evidence="4" id="KW-0175">Coiled coil</keyword>
<evidence type="ECO:0000256" key="1">
    <source>
        <dbReference type="ARBA" id="ARBA00023224"/>
    </source>
</evidence>
<dbReference type="Gene3D" id="6.10.340.10">
    <property type="match status" value="1"/>
</dbReference>
<reference evidence="8 9" key="1">
    <citation type="submission" date="2020-08" db="EMBL/GenBank/DDBJ databases">
        <title>Genomic Encyclopedia of Type Strains, Phase IV (KMG-IV): sequencing the most valuable type-strain genomes for metagenomic binning, comparative biology and taxonomic classification.</title>
        <authorList>
            <person name="Goeker M."/>
        </authorList>
    </citation>
    <scope>NUCLEOTIDE SEQUENCE [LARGE SCALE GENOMIC DNA]</scope>
    <source>
        <strain evidence="8 9">DSM 25622</strain>
    </source>
</reference>
<comment type="similarity">
    <text evidence="2">Belongs to the methyl-accepting chemotaxis (MCP) protein family.</text>
</comment>
<keyword evidence="5" id="KW-1133">Transmembrane helix</keyword>
<dbReference type="InterPro" id="IPR004089">
    <property type="entry name" value="MCPsignal_dom"/>
</dbReference>
<dbReference type="RefSeq" id="WP_184518038.1">
    <property type="nucleotide sequence ID" value="NZ_JACIJD010000009.1"/>
</dbReference>
<dbReference type="SUPFAM" id="SSF158472">
    <property type="entry name" value="HAMP domain-like"/>
    <property type="match status" value="1"/>
</dbReference>
<keyword evidence="5" id="KW-0812">Transmembrane</keyword>
<feature type="domain" description="HAMP" evidence="7">
    <location>
        <begin position="359"/>
        <end position="412"/>
    </location>
</feature>
<dbReference type="PANTHER" id="PTHR32089">
    <property type="entry name" value="METHYL-ACCEPTING CHEMOTAXIS PROTEIN MCPB"/>
    <property type="match status" value="1"/>
</dbReference>
<name>A0A840YJR5_9PROT</name>
<dbReference type="GO" id="GO:0007165">
    <property type="term" value="P:signal transduction"/>
    <property type="evidence" value="ECO:0007669"/>
    <property type="project" value="UniProtKB-KW"/>
</dbReference>
<dbReference type="CDD" id="cd06225">
    <property type="entry name" value="HAMP"/>
    <property type="match status" value="1"/>
</dbReference>
<feature type="domain" description="Methyl-accepting transducer" evidence="6">
    <location>
        <begin position="453"/>
        <end position="682"/>
    </location>
</feature>
<evidence type="ECO:0000313" key="8">
    <source>
        <dbReference type="EMBL" id="MBB5694274.1"/>
    </source>
</evidence>
<evidence type="ECO:0000256" key="5">
    <source>
        <dbReference type="SAM" id="Phobius"/>
    </source>
</evidence>
<dbReference type="GO" id="GO:0016020">
    <property type="term" value="C:membrane"/>
    <property type="evidence" value="ECO:0007669"/>
    <property type="project" value="InterPro"/>
</dbReference>
<dbReference type="Pfam" id="PF00672">
    <property type="entry name" value="HAMP"/>
    <property type="match status" value="1"/>
</dbReference>
<evidence type="ECO:0000256" key="4">
    <source>
        <dbReference type="SAM" id="Coils"/>
    </source>
</evidence>
<dbReference type="InterPro" id="IPR003660">
    <property type="entry name" value="HAMP_dom"/>
</dbReference>
<gene>
    <name evidence="8" type="ORF">FHS87_002319</name>
</gene>
<evidence type="ECO:0000259" key="7">
    <source>
        <dbReference type="PROSITE" id="PS50885"/>
    </source>
</evidence>
<dbReference type="PROSITE" id="PS50111">
    <property type="entry name" value="CHEMOTAXIS_TRANSDUC_2"/>
    <property type="match status" value="1"/>
</dbReference>
<dbReference type="Pfam" id="PF00015">
    <property type="entry name" value="MCPsignal"/>
    <property type="match status" value="1"/>
</dbReference>
<protein>
    <submittedName>
        <fullName evidence="8">Methyl-accepting chemotaxis protein</fullName>
    </submittedName>
</protein>
<evidence type="ECO:0000256" key="2">
    <source>
        <dbReference type="ARBA" id="ARBA00029447"/>
    </source>
</evidence>
<organism evidence="8 9">
    <name type="scientific">Muricoccus pecuniae</name>
    <dbReference type="NCBI Taxonomy" id="693023"/>
    <lineage>
        <taxon>Bacteria</taxon>
        <taxon>Pseudomonadati</taxon>
        <taxon>Pseudomonadota</taxon>
        <taxon>Alphaproteobacteria</taxon>
        <taxon>Acetobacterales</taxon>
        <taxon>Roseomonadaceae</taxon>
        <taxon>Muricoccus</taxon>
    </lineage>
</organism>
<dbReference type="PANTHER" id="PTHR32089:SF112">
    <property type="entry name" value="LYSOZYME-LIKE PROTEIN-RELATED"/>
    <property type="match status" value="1"/>
</dbReference>
<dbReference type="SUPFAM" id="SSF58104">
    <property type="entry name" value="Methyl-accepting chemotaxis protein (MCP) signaling domain"/>
    <property type="match status" value="1"/>
</dbReference>
<dbReference type="AlphaFoldDB" id="A0A840YJR5"/>
<dbReference type="Proteomes" id="UP000580654">
    <property type="component" value="Unassembled WGS sequence"/>
</dbReference>
<dbReference type="Gene3D" id="1.10.287.950">
    <property type="entry name" value="Methyl-accepting chemotaxis protein"/>
    <property type="match status" value="1"/>
</dbReference>
<accession>A0A840YJR5</accession>
<evidence type="ECO:0000259" key="6">
    <source>
        <dbReference type="PROSITE" id="PS50111"/>
    </source>
</evidence>
<dbReference type="SMART" id="SM00304">
    <property type="entry name" value="HAMP"/>
    <property type="match status" value="1"/>
</dbReference>
<comment type="caution">
    <text evidence="8">The sequence shown here is derived from an EMBL/GenBank/DDBJ whole genome shotgun (WGS) entry which is preliminary data.</text>
</comment>
<feature type="coiled-coil region" evidence="4">
    <location>
        <begin position="396"/>
        <end position="430"/>
    </location>
</feature>
<keyword evidence="1 3" id="KW-0807">Transducer</keyword>
<proteinExistence type="inferred from homology"/>
<dbReference type="PROSITE" id="PS50885">
    <property type="entry name" value="HAMP"/>
    <property type="match status" value="1"/>
</dbReference>
<keyword evidence="9" id="KW-1185">Reference proteome</keyword>
<dbReference type="EMBL" id="JACIJD010000009">
    <property type="protein sequence ID" value="MBB5694274.1"/>
    <property type="molecule type" value="Genomic_DNA"/>
</dbReference>
<dbReference type="SMART" id="SM00283">
    <property type="entry name" value="MA"/>
    <property type="match status" value="1"/>
</dbReference>